<dbReference type="EMBL" id="CP068053">
    <property type="protein sequence ID" value="QQS99882.1"/>
    <property type="molecule type" value="Genomic_DNA"/>
</dbReference>
<dbReference type="Gene3D" id="3.40.50.620">
    <property type="entry name" value="HUPs"/>
    <property type="match status" value="1"/>
</dbReference>
<keyword evidence="4 10" id="KW-0808">Transferase</keyword>
<keyword evidence="6 10" id="KW-0547">Nucleotide-binding</keyword>
<feature type="domain" description="Cytidyltransferase-like" evidence="11">
    <location>
        <begin position="6"/>
        <end position="162"/>
    </location>
</feature>
<dbReference type="NCBIfam" id="NF000841">
    <property type="entry name" value="PRK00071.1-4"/>
    <property type="match status" value="1"/>
</dbReference>
<dbReference type="GO" id="GO:0004515">
    <property type="term" value="F:nicotinate-nucleotide adenylyltransferase activity"/>
    <property type="evidence" value="ECO:0007669"/>
    <property type="project" value="UniProtKB-UniRule"/>
</dbReference>
<reference evidence="12 13" key="1">
    <citation type="submission" date="2021-01" db="EMBL/GenBank/DDBJ databases">
        <title>FDA dAtabase for Regulatory Grade micrObial Sequences (FDA-ARGOS): Supporting development and validation of Infectious Disease Dx tests.</title>
        <authorList>
            <person name="Nelson B."/>
            <person name="Plummer A."/>
            <person name="Tallon L."/>
            <person name="Sadzewicz L."/>
            <person name="Zhao X."/>
            <person name="Boylan J."/>
            <person name="Ott S."/>
            <person name="Bowen H."/>
            <person name="Vavikolanu K."/>
            <person name="Mehta A."/>
            <person name="Aluvathingal J."/>
            <person name="Nadendla S."/>
            <person name="Myers T."/>
            <person name="Yan Y."/>
            <person name="Sichtig H."/>
        </authorList>
    </citation>
    <scope>NUCLEOTIDE SEQUENCE [LARGE SCALE GENOMIC DNA]</scope>
    <source>
        <strain evidence="12 13">FDAARGOS_1161</strain>
    </source>
</reference>
<dbReference type="SUPFAM" id="SSF52374">
    <property type="entry name" value="Nucleotidylyl transferase"/>
    <property type="match status" value="1"/>
</dbReference>
<dbReference type="PANTHER" id="PTHR39321">
    <property type="entry name" value="NICOTINATE-NUCLEOTIDE ADENYLYLTRANSFERASE-RELATED"/>
    <property type="match status" value="1"/>
</dbReference>
<dbReference type="KEGG" id="ppsr:I6J18_20220"/>
<comment type="pathway">
    <text evidence="2 10">Cofactor biosynthesis; NAD(+) biosynthesis; deamido-NAD(+) from nicotinate D-ribonucleotide: step 1/1.</text>
</comment>
<dbReference type="Pfam" id="PF01467">
    <property type="entry name" value="CTP_transf_like"/>
    <property type="match status" value="1"/>
</dbReference>
<dbReference type="Proteomes" id="UP000595254">
    <property type="component" value="Chromosome"/>
</dbReference>
<dbReference type="InterPro" id="IPR005248">
    <property type="entry name" value="NadD/NMNAT"/>
</dbReference>
<evidence type="ECO:0000259" key="11">
    <source>
        <dbReference type="Pfam" id="PF01467"/>
    </source>
</evidence>
<evidence type="ECO:0000256" key="5">
    <source>
        <dbReference type="ARBA" id="ARBA00022695"/>
    </source>
</evidence>
<dbReference type="GO" id="GO:0005524">
    <property type="term" value="F:ATP binding"/>
    <property type="evidence" value="ECO:0007669"/>
    <property type="project" value="UniProtKB-KW"/>
</dbReference>
<keyword evidence="7 10" id="KW-0067">ATP-binding</keyword>
<gene>
    <name evidence="10" type="primary">nadD</name>
    <name evidence="12" type="ORF">I6J18_20220</name>
</gene>
<evidence type="ECO:0000313" key="12">
    <source>
        <dbReference type="EMBL" id="QQS99882.1"/>
    </source>
</evidence>
<organism evidence="12 13">
    <name type="scientific">Peribacillus psychrosaccharolyticus</name>
    <name type="common">Bacillus psychrosaccharolyticus</name>
    <dbReference type="NCBI Taxonomy" id="1407"/>
    <lineage>
        <taxon>Bacteria</taxon>
        <taxon>Bacillati</taxon>
        <taxon>Bacillota</taxon>
        <taxon>Bacilli</taxon>
        <taxon>Bacillales</taxon>
        <taxon>Bacillaceae</taxon>
        <taxon>Peribacillus</taxon>
    </lineage>
</organism>
<evidence type="ECO:0000256" key="2">
    <source>
        <dbReference type="ARBA" id="ARBA00005019"/>
    </source>
</evidence>
<dbReference type="CDD" id="cd02165">
    <property type="entry name" value="NMNAT"/>
    <property type="match status" value="1"/>
</dbReference>
<protein>
    <recommendedName>
        <fullName evidence="10">Probable nicotinate-nucleotide adenylyltransferase</fullName>
        <ecNumber evidence="10">2.7.7.18</ecNumber>
    </recommendedName>
    <alternativeName>
        <fullName evidence="10">Deamido-NAD(+) diphosphorylase</fullName>
    </alternativeName>
    <alternativeName>
        <fullName evidence="10">Deamido-NAD(+) pyrophosphorylase</fullName>
    </alternativeName>
    <alternativeName>
        <fullName evidence="10">Nicotinate mononucleotide adenylyltransferase</fullName>
        <shortName evidence="10">NaMN adenylyltransferase</shortName>
    </alternativeName>
</protein>
<evidence type="ECO:0000256" key="6">
    <source>
        <dbReference type="ARBA" id="ARBA00022741"/>
    </source>
</evidence>
<keyword evidence="3 10" id="KW-0662">Pyridine nucleotide biosynthesis</keyword>
<proteinExistence type="inferred from homology"/>
<dbReference type="InterPro" id="IPR014729">
    <property type="entry name" value="Rossmann-like_a/b/a_fold"/>
</dbReference>
<evidence type="ECO:0000256" key="10">
    <source>
        <dbReference type="HAMAP-Rule" id="MF_00244"/>
    </source>
</evidence>
<comment type="catalytic activity">
    <reaction evidence="9 10">
        <text>nicotinate beta-D-ribonucleotide + ATP + H(+) = deamido-NAD(+) + diphosphate</text>
        <dbReference type="Rhea" id="RHEA:22860"/>
        <dbReference type="ChEBI" id="CHEBI:15378"/>
        <dbReference type="ChEBI" id="CHEBI:30616"/>
        <dbReference type="ChEBI" id="CHEBI:33019"/>
        <dbReference type="ChEBI" id="CHEBI:57502"/>
        <dbReference type="ChEBI" id="CHEBI:58437"/>
        <dbReference type="EC" id="2.7.7.18"/>
    </reaction>
</comment>
<dbReference type="EC" id="2.7.7.18" evidence="10"/>
<dbReference type="NCBIfam" id="NF000840">
    <property type="entry name" value="PRK00071.1-3"/>
    <property type="match status" value="1"/>
</dbReference>
<dbReference type="GO" id="GO:0009435">
    <property type="term" value="P:NAD+ biosynthetic process"/>
    <property type="evidence" value="ECO:0007669"/>
    <property type="project" value="UniProtKB-UniRule"/>
</dbReference>
<keyword evidence="13" id="KW-1185">Reference proteome</keyword>
<dbReference type="HAMAP" id="MF_00244">
    <property type="entry name" value="NaMN_adenylyltr"/>
    <property type="match status" value="1"/>
</dbReference>
<name>A0A974NLD0_PERPY</name>
<evidence type="ECO:0000256" key="8">
    <source>
        <dbReference type="ARBA" id="ARBA00023027"/>
    </source>
</evidence>
<accession>A0A974NLD0</accession>
<keyword evidence="8 10" id="KW-0520">NAD</keyword>
<comment type="function">
    <text evidence="1 10">Catalyzes the reversible adenylation of nicotinate mononucleotide (NaMN) to nicotinic acid adenine dinucleotide (NaAD).</text>
</comment>
<dbReference type="AlphaFoldDB" id="A0A974NLD0"/>
<dbReference type="PANTHER" id="PTHR39321:SF3">
    <property type="entry name" value="PHOSPHOPANTETHEINE ADENYLYLTRANSFERASE"/>
    <property type="match status" value="1"/>
</dbReference>
<dbReference type="RefSeq" id="WP_040373873.1">
    <property type="nucleotide sequence ID" value="NZ_CP068053.1"/>
</dbReference>
<evidence type="ECO:0000256" key="9">
    <source>
        <dbReference type="ARBA" id="ARBA00048721"/>
    </source>
</evidence>
<dbReference type="NCBIfam" id="TIGR00125">
    <property type="entry name" value="cyt_tran_rel"/>
    <property type="match status" value="1"/>
</dbReference>
<evidence type="ECO:0000256" key="4">
    <source>
        <dbReference type="ARBA" id="ARBA00022679"/>
    </source>
</evidence>
<comment type="similarity">
    <text evidence="10">Belongs to the NadD family.</text>
</comment>
<keyword evidence="5 10" id="KW-0548">Nucleotidyltransferase</keyword>
<evidence type="ECO:0000313" key="13">
    <source>
        <dbReference type="Proteomes" id="UP000595254"/>
    </source>
</evidence>
<dbReference type="NCBIfam" id="TIGR00482">
    <property type="entry name" value="nicotinate (nicotinamide) nucleotide adenylyltransferase"/>
    <property type="match status" value="1"/>
</dbReference>
<evidence type="ECO:0000256" key="3">
    <source>
        <dbReference type="ARBA" id="ARBA00022642"/>
    </source>
</evidence>
<sequence>MKRVGILGGTFDPPHIGHLIIANEVLDALNLDEIRFMPNHVPPHKQKTQQVSNLDRLSMLENAISGDPSFFVEDIEIEREGTSFTLDTVKLLKNREPEVEFYFIIGADMIAYLPNWHGVDELVTLISFIGVKRPGYEESTRYPITMVEMPELHLSSSMIRKRIKAGQTTKYLLPDNVREYIKENGLYES</sequence>
<dbReference type="InterPro" id="IPR004821">
    <property type="entry name" value="Cyt_trans-like"/>
</dbReference>
<evidence type="ECO:0000256" key="1">
    <source>
        <dbReference type="ARBA" id="ARBA00002324"/>
    </source>
</evidence>
<evidence type="ECO:0000256" key="7">
    <source>
        <dbReference type="ARBA" id="ARBA00022840"/>
    </source>
</evidence>